<organism evidence="3 4">
    <name type="scientific">Massilia frigida</name>
    <dbReference type="NCBI Taxonomy" id="2609281"/>
    <lineage>
        <taxon>Bacteria</taxon>
        <taxon>Pseudomonadati</taxon>
        <taxon>Pseudomonadota</taxon>
        <taxon>Betaproteobacteria</taxon>
        <taxon>Burkholderiales</taxon>
        <taxon>Oxalobacteraceae</taxon>
        <taxon>Telluria group</taxon>
        <taxon>Massilia</taxon>
    </lineage>
</organism>
<evidence type="ECO:0000259" key="2">
    <source>
        <dbReference type="Pfam" id="PF02617"/>
    </source>
</evidence>
<comment type="similarity">
    <text evidence="1">Belongs to the ClpS family.</text>
</comment>
<protein>
    <recommendedName>
        <fullName evidence="1">ATP-dependent Clp protease adapter protein ClpS</fullName>
    </recommendedName>
</protein>
<comment type="function">
    <text evidence="1">Involved in the modulation of the specificity of the ClpAP-mediated ATP-dependent protein degradation.</text>
</comment>
<dbReference type="Gene3D" id="3.30.1390.10">
    <property type="match status" value="1"/>
</dbReference>
<dbReference type="SUPFAM" id="SSF54736">
    <property type="entry name" value="ClpS-like"/>
    <property type="match status" value="1"/>
</dbReference>
<feature type="domain" description="Adaptor protein ClpS core" evidence="2">
    <location>
        <begin position="126"/>
        <end position="199"/>
    </location>
</feature>
<dbReference type="Pfam" id="PF02617">
    <property type="entry name" value="ClpS"/>
    <property type="match status" value="1"/>
</dbReference>
<dbReference type="EMBL" id="WHJG01000020">
    <property type="protein sequence ID" value="NHZ81365.1"/>
    <property type="molecule type" value="Genomic_DNA"/>
</dbReference>
<dbReference type="Proteomes" id="UP000621455">
    <property type="component" value="Unassembled WGS sequence"/>
</dbReference>
<comment type="subunit">
    <text evidence="1">Binds to the N-terminal domain of the chaperone ClpA.</text>
</comment>
<dbReference type="InterPro" id="IPR036628">
    <property type="entry name" value="Clp_N_dom_sf"/>
</dbReference>
<evidence type="ECO:0000313" key="4">
    <source>
        <dbReference type="Proteomes" id="UP000621455"/>
    </source>
</evidence>
<dbReference type="Gene3D" id="1.10.1780.10">
    <property type="entry name" value="Clp, N-terminal domain"/>
    <property type="match status" value="1"/>
</dbReference>
<keyword evidence="4" id="KW-1185">Reference proteome</keyword>
<accession>A0ABX0NH06</accession>
<evidence type="ECO:0000313" key="3">
    <source>
        <dbReference type="EMBL" id="NHZ81365.1"/>
    </source>
</evidence>
<gene>
    <name evidence="1" type="primary">clpS</name>
    <name evidence="3" type="ORF">F2P44_19090</name>
</gene>
<comment type="caution">
    <text evidence="3">The sequence shown here is derived from an EMBL/GenBank/DDBJ whole genome shotgun (WGS) entry which is preliminary data.</text>
</comment>
<name>A0ABX0NH06_9BURK</name>
<reference evidence="3 4" key="1">
    <citation type="submission" date="2019-10" db="EMBL/GenBank/DDBJ databases">
        <title>Taxonomy of Antarctic Massilia spp.: description of Massilia rubra sp. nov., Massilia aquatica sp. nov., Massilia mucilaginosa sp. nov., Massilia frigida sp. nov. isolated from streams, lakes and regoliths.</title>
        <authorList>
            <person name="Holochova P."/>
            <person name="Sedlacek I."/>
            <person name="Kralova S."/>
            <person name="Maslanova I."/>
            <person name="Busse H.-J."/>
            <person name="Stankova E."/>
            <person name="Vrbovska V."/>
            <person name="Kovarovic V."/>
            <person name="Bartak M."/>
            <person name="Svec P."/>
            <person name="Pantucek R."/>
        </authorList>
    </citation>
    <scope>NUCLEOTIDE SEQUENCE [LARGE SCALE GENOMIC DNA]</scope>
    <source>
        <strain evidence="3 4">CCM 8695</strain>
    </source>
</reference>
<dbReference type="InterPro" id="IPR022935">
    <property type="entry name" value="ClpS"/>
</dbReference>
<sequence>MRTVVADQLAEGAKAWHWPSGWGARLAQCMPIWTAKSDDLLERRILPSEHLKQALLEAAGRAINMGKPLDLGVFLFAFVHDRIGIAASALEEHGLDRHRLACRIAHGAAMDGAERDDALAPGIDEARLVILNDDYTRMAFVVEVLESVLGMPPDQAQACMMQIHHEGRADCGVFPLAIARAKVEEVLALARERCEPLRTSLANA</sequence>
<dbReference type="InterPro" id="IPR003769">
    <property type="entry name" value="ClpS_core"/>
</dbReference>
<dbReference type="HAMAP" id="MF_00302">
    <property type="entry name" value="ClpS"/>
    <property type="match status" value="1"/>
</dbReference>
<dbReference type="RefSeq" id="WP_167088694.1">
    <property type="nucleotide sequence ID" value="NZ_WHJG01000020.1"/>
</dbReference>
<proteinExistence type="inferred from homology"/>
<evidence type="ECO:0000256" key="1">
    <source>
        <dbReference type="HAMAP-Rule" id="MF_00302"/>
    </source>
</evidence>
<dbReference type="InterPro" id="IPR014719">
    <property type="entry name" value="Ribosomal_bL12_C/ClpS-like"/>
</dbReference>